<gene>
    <name evidence="2" type="ORF">MALL_0268</name>
</gene>
<reference evidence="2 3" key="1">
    <citation type="submission" date="2010-03" db="EMBL/GenBank/DDBJ databases">
        <authorList>
            <person name="Glass J.I."/>
            <person name="Benders G.A."/>
            <person name="Durkin A.S."/>
            <person name="Farmerie W.G."/>
            <person name="Hlavinka K."/>
            <person name="Hostetler J."/>
            <person name="Jackson J."/>
            <person name="May M.A."/>
            <person name="Miller R.H."/>
            <person name="Paralanov V."/>
            <person name="Radune D."/>
            <person name="Szczypinski B."/>
            <person name="Brown D.R."/>
        </authorList>
    </citation>
    <scope>NUCLEOTIDE SEQUENCE [LARGE SCALE GENOMIC DNA]</scope>
    <source>
        <strain evidence="2 3">A21JP2</strain>
    </source>
</reference>
<dbReference type="EMBL" id="ADNC01000027">
    <property type="protein sequence ID" value="EFF41138.1"/>
    <property type="molecule type" value="Genomic_DNA"/>
</dbReference>
<evidence type="ECO:0000313" key="3">
    <source>
        <dbReference type="Proteomes" id="UP000004757"/>
    </source>
</evidence>
<dbReference type="AlphaFoldDB" id="D4XWZ6"/>
<feature type="transmembrane region" description="Helical" evidence="1">
    <location>
        <begin position="12"/>
        <end position="32"/>
    </location>
</feature>
<protein>
    <submittedName>
        <fullName evidence="2">Uncharacterized protein</fullName>
    </submittedName>
</protein>
<dbReference type="OrthoDB" id="398504at2"/>
<keyword evidence="1" id="KW-1133">Transmembrane helix</keyword>
<keyword evidence="1" id="KW-0812">Transmembrane</keyword>
<proteinExistence type="predicted"/>
<comment type="caution">
    <text evidence="2">The sequence shown here is derived from an EMBL/GenBank/DDBJ whole genome shotgun (WGS) entry which is preliminary data.</text>
</comment>
<dbReference type="eggNOG" id="ENOG5030MSM">
    <property type="taxonomic scope" value="Bacteria"/>
</dbReference>
<dbReference type="Gene3D" id="1.10.1760.20">
    <property type="match status" value="1"/>
</dbReference>
<dbReference type="STRING" id="747682.MALL_0268"/>
<name>D4XWZ6_9BACT</name>
<evidence type="ECO:0000313" key="2">
    <source>
        <dbReference type="EMBL" id="EFF41138.1"/>
    </source>
</evidence>
<feature type="transmembrane region" description="Helical" evidence="1">
    <location>
        <begin position="137"/>
        <end position="164"/>
    </location>
</feature>
<accession>D4XWZ6</accession>
<evidence type="ECO:0000256" key="1">
    <source>
        <dbReference type="SAM" id="Phobius"/>
    </source>
</evidence>
<dbReference type="NCBIfam" id="NF046054">
    <property type="entry name" value="memb_MPN527"/>
    <property type="match status" value="1"/>
</dbReference>
<sequence>MRFSKTNSSRNITIKITLTGMLLGLTLLFNYLSAFMPFAGTFLKFDFSLIFVFVTFYFVGFRYGIILLVIRFLLGPLMGGAPTADKWLGHAILLLTHATFVLFFYLMYKILIIHSKCNLVNEYYLNSPISQKKYKFYYLKLIAIFAISILITSVLITSASTFIFNPLYFWIYKNLFGFGHIQEPTYRSLLESYEEYRLFFFGIKPYALGSYALFIPFNLLNLSINSAILIIILMLDYKTNVFSKYKENSQNIY</sequence>
<dbReference type="Proteomes" id="UP000004757">
    <property type="component" value="Unassembled WGS sequence"/>
</dbReference>
<keyword evidence="1" id="KW-0472">Membrane</keyword>
<dbReference type="RefSeq" id="WP_005683748.1">
    <property type="nucleotide sequence ID" value="NZ_ADNC01000027.1"/>
</dbReference>
<keyword evidence="3" id="KW-1185">Reference proteome</keyword>
<feature type="transmembrane region" description="Helical" evidence="1">
    <location>
        <begin position="211"/>
        <end position="235"/>
    </location>
</feature>
<feature type="transmembrane region" description="Helical" evidence="1">
    <location>
        <begin position="87"/>
        <end position="108"/>
    </location>
</feature>
<organism evidence="2 3">
    <name type="scientific">Mycoplasmopsis alligatoris A21JP2</name>
    <dbReference type="NCBI Taxonomy" id="747682"/>
    <lineage>
        <taxon>Bacteria</taxon>
        <taxon>Bacillati</taxon>
        <taxon>Mycoplasmatota</taxon>
        <taxon>Mycoplasmoidales</taxon>
        <taxon>Metamycoplasmataceae</taxon>
        <taxon>Mycoplasmopsis</taxon>
    </lineage>
</organism>